<dbReference type="EMBL" id="JACRSY010000026">
    <property type="protein sequence ID" value="MBC8580705.1"/>
    <property type="molecule type" value="Genomic_DNA"/>
</dbReference>
<dbReference type="AlphaFoldDB" id="A0A926EKH1"/>
<evidence type="ECO:0000313" key="1">
    <source>
        <dbReference type="EMBL" id="MBC8580705.1"/>
    </source>
</evidence>
<evidence type="ECO:0000313" key="2">
    <source>
        <dbReference type="Proteomes" id="UP000655830"/>
    </source>
</evidence>
<proteinExistence type="predicted"/>
<protein>
    <submittedName>
        <fullName evidence="1">Uncharacterized protein</fullName>
    </submittedName>
</protein>
<keyword evidence="2" id="KW-1185">Reference proteome</keyword>
<reference evidence="1" key="1">
    <citation type="submission" date="2020-08" db="EMBL/GenBank/DDBJ databases">
        <title>Genome public.</title>
        <authorList>
            <person name="Liu C."/>
            <person name="Sun Q."/>
        </authorList>
    </citation>
    <scope>NUCLEOTIDE SEQUENCE</scope>
    <source>
        <strain evidence="1">NSJ-12</strain>
    </source>
</reference>
<dbReference type="Proteomes" id="UP000655830">
    <property type="component" value="Unassembled WGS sequence"/>
</dbReference>
<sequence length="97" mass="11550">MINKDSFIADTLKRLEKLEVGKCLDIRTFKKDRKVVIEKLAVNYNVYEEGFEKQSFMNLEVQDMKKLLKTLERREFPRSNKLRVYVVDAKEAGRVTY</sequence>
<dbReference type="RefSeq" id="WP_177671338.1">
    <property type="nucleotide sequence ID" value="NZ_JACRSY010000026.1"/>
</dbReference>
<name>A0A926EKH1_9FIRM</name>
<gene>
    <name evidence="1" type="ORF">H8718_14380</name>
</gene>
<organism evidence="1 2">
    <name type="scientific">Zhenhengia yiwuensis</name>
    <dbReference type="NCBI Taxonomy" id="2763666"/>
    <lineage>
        <taxon>Bacteria</taxon>
        <taxon>Bacillati</taxon>
        <taxon>Bacillota</taxon>
        <taxon>Clostridia</taxon>
        <taxon>Lachnospirales</taxon>
        <taxon>Lachnospiraceae</taxon>
        <taxon>Zhenhengia</taxon>
    </lineage>
</organism>
<comment type="caution">
    <text evidence="1">The sequence shown here is derived from an EMBL/GenBank/DDBJ whole genome shotgun (WGS) entry which is preliminary data.</text>
</comment>
<accession>A0A926EKH1</accession>